<dbReference type="PRINTS" id="PR00598">
    <property type="entry name" value="HTHMARR"/>
</dbReference>
<accession>A0A3S0JYR3</accession>
<reference evidence="3 4" key="1">
    <citation type="submission" date="2018-12" db="EMBL/GenBank/DDBJ databases">
        <title>Bacillus yapensis draft genome sequence.</title>
        <authorList>
            <person name="Yu L."/>
            <person name="Xu X."/>
            <person name="Tang X."/>
        </authorList>
    </citation>
    <scope>NUCLEOTIDE SEQUENCE [LARGE SCALE GENOMIC DNA]</scope>
    <source>
        <strain evidence="3 4">XXST-01</strain>
    </source>
</reference>
<dbReference type="PROSITE" id="PS50995">
    <property type="entry name" value="HTH_MARR_2"/>
    <property type="match status" value="1"/>
</dbReference>
<dbReference type="PANTHER" id="PTHR33164:SF43">
    <property type="entry name" value="HTH-TYPE TRANSCRIPTIONAL REPRESSOR YETL"/>
    <property type="match status" value="1"/>
</dbReference>
<dbReference type="Pfam" id="PF12802">
    <property type="entry name" value="MarR_2"/>
    <property type="match status" value="1"/>
</dbReference>
<organism evidence="3 4">
    <name type="scientific">Bacillus yapensis</name>
    <dbReference type="NCBI Taxonomy" id="2492960"/>
    <lineage>
        <taxon>Bacteria</taxon>
        <taxon>Bacillati</taxon>
        <taxon>Bacillota</taxon>
        <taxon>Bacilli</taxon>
        <taxon>Bacillales</taxon>
        <taxon>Bacillaceae</taxon>
        <taxon>Bacillus</taxon>
    </lineage>
</organism>
<dbReference type="OrthoDB" id="9807800at2"/>
<keyword evidence="4" id="KW-1185">Reference proteome</keyword>
<dbReference type="InterPro" id="IPR036390">
    <property type="entry name" value="WH_DNA-bd_sf"/>
</dbReference>
<sequence length="129" mass="14967">MEPPLSKDVYEFLADFRYRIRKFLRFSESAARSQGLTPKQHQLLLSVKGYPGRDYVTPSELAERLQITHHACVGLIDRCEQLNLVTRRPNPEDGRSVLIEVTDKGLEVLRTLSEIHLEEIKRIGFFKED</sequence>
<dbReference type="RefSeq" id="WP_126408625.1">
    <property type="nucleotide sequence ID" value="NZ_RXNT01000007.1"/>
</dbReference>
<dbReference type="GO" id="GO:0003677">
    <property type="term" value="F:DNA binding"/>
    <property type="evidence" value="ECO:0007669"/>
    <property type="project" value="UniProtKB-KW"/>
</dbReference>
<dbReference type="Proteomes" id="UP000271374">
    <property type="component" value="Unassembled WGS sequence"/>
</dbReference>
<gene>
    <name evidence="3" type="ORF">EKG37_10530</name>
</gene>
<dbReference type="InterPro" id="IPR000835">
    <property type="entry name" value="HTH_MarR-typ"/>
</dbReference>
<feature type="domain" description="HTH marR-type" evidence="2">
    <location>
        <begin position="2"/>
        <end position="129"/>
    </location>
</feature>
<protein>
    <submittedName>
        <fullName evidence="3">MarR family transcriptional regulator</fullName>
    </submittedName>
</protein>
<dbReference type="InterPro" id="IPR036388">
    <property type="entry name" value="WH-like_DNA-bd_sf"/>
</dbReference>
<dbReference type="PANTHER" id="PTHR33164">
    <property type="entry name" value="TRANSCRIPTIONAL REGULATOR, MARR FAMILY"/>
    <property type="match status" value="1"/>
</dbReference>
<proteinExistence type="predicted"/>
<name>A0A3S0JYR3_9BACI</name>
<dbReference type="SMART" id="SM00347">
    <property type="entry name" value="HTH_MARR"/>
    <property type="match status" value="1"/>
</dbReference>
<evidence type="ECO:0000313" key="3">
    <source>
        <dbReference type="EMBL" id="RTR31926.1"/>
    </source>
</evidence>
<evidence type="ECO:0000259" key="2">
    <source>
        <dbReference type="PROSITE" id="PS50995"/>
    </source>
</evidence>
<keyword evidence="1" id="KW-0238">DNA-binding</keyword>
<dbReference type="EMBL" id="RXNT01000007">
    <property type="protein sequence ID" value="RTR31926.1"/>
    <property type="molecule type" value="Genomic_DNA"/>
</dbReference>
<dbReference type="GO" id="GO:0003700">
    <property type="term" value="F:DNA-binding transcription factor activity"/>
    <property type="evidence" value="ECO:0007669"/>
    <property type="project" value="InterPro"/>
</dbReference>
<dbReference type="InterPro" id="IPR039422">
    <property type="entry name" value="MarR/SlyA-like"/>
</dbReference>
<comment type="caution">
    <text evidence="3">The sequence shown here is derived from an EMBL/GenBank/DDBJ whole genome shotgun (WGS) entry which is preliminary data.</text>
</comment>
<dbReference type="SUPFAM" id="SSF46785">
    <property type="entry name" value="Winged helix' DNA-binding domain"/>
    <property type="match status" value="1"/>
</dbReference>
<dbReference type="AlphaFoldDB" id="A0A3S0JYR3"/>
<dbReference type="Gene3D" id="1.10.10.10">
    <property type="entry name" value="Winged helix-like DNA-binding domain superfamily/Winged helix DNA-binding domain"/>
    <property type="match status" value="1"/>
</dbReference>
<dbReference type="GO" id="GO:0006950">
    <property type="term" value="P:response to stress"/>
    <property type="evidence" value="ECO:0007669"/>
    <property type="project" value="TreeGrafter"/>
</dbReference>
<evidence type="ECO:0000256" key="1">
    <source>
        <dbReference type="ARBA" id="ARBA00023125"/>
    </source>
</evidence>
<evidence type="ECO:0000313" key="4">
    <source>
        <dbReference type="Proteomes" id="UP000271374"/>
    </source>
</evidence>